<evidence type="ECO:0000313" key="2">
    <source>
        <dbReference type="Proteomes" id="UP001060215"/>
    </source>
</evidence>
<sequence>MNNTAATGSTGFLGSQNIGGFGYGIGVSVGILLLITTITLTSYFCTRVHPPQAPVSAPRRRRRRNTGNNNTQEEPPEQQQQGQNQSSCVVEVGGLDEATLLSYPKLLYSQAKLHKKDYSSSCSSTASCCSICLADYKGSDTLRLLPDCGHLFHLRCVDPWLRLHPTCPVCRTSPVPTPLSTPLAEVVPLAAAAATTRHHHQPS</sequence>
<organism evidence="1 2">
    <name type="scientific">Camellia lanceoleosa</name>
    <dbReference type="NCBI Taxonomy" id="1840588"/>
    <lineage>
        <taxon>Eukaryota</taxon>
        <taxon>Viridiplantae</taxon>
        <taxon>Streptophyta</taxon>
        <taxon>Embryophyta</taxon>
        <taxon>Tracheophyta</taxon>
        <taxon>Spermatophyta</taxon>
        <taxon>Magnoliopsida</taxon>
        <taxon>eudicotyledons</taxon>
        <taxon>Gunneridae</taxon>
        <taxon>Pentapetalae</taxon>
        <taxon>asterids</taxon>
        <taxon>Ericales</taxon>
        <taxon>Theaceae</taxon>
        <taxon>Camellia</taxon>
    </lineage>
</organism>
<protein>
    <submittedName>
        <fullName evidence="1">RING-H2 finger protein ATL71</fullName>
    </submittedName>
</protein>
<dbReference type="Proteomes" id="UP001060215">
    <property type="component" value="Chromosome 12"/>
</dbReference>
<dbReference type="EMBL" id="CM045769">
    <property type="protein sequence ID" value="KAI7995883.1"/>
    <property type="molecule type" value="Genomic_DNA"/>
</dbReference>
<evidence type="ECO:0000313" key="1">
    <source>
        <dbReference type="EMBL" id="KAI7995883.1"/>
    </source>
</evidence>
<keyword evidence="2" id="KW-1185">Reference proteome</keyword>
<reference evidence="1 2" key="1">
    <citation type="journal article" date="2022" name="Plant J.">
        <title>Chromosome-level genome of Camellia lanceoleosa provides a valuable resource for understanding genome evolution and self-incompatibility.</title>
        <authorList>
            <person name="Gong W."/>
            <person name="Xiao S."/>
            <person name="Wang L."/>
            <person name="Liao Z."/>
            <person name="Chang Y."/>
            <person name="Mo W."/>
            <person name="Hu G."/>
            <person name="Li W."/>
            <person name="Zhao G."/>
            <person name="Zhu H."/>
            <person name="Hu X."/>
            <person name="Ji K."/>
            <person name="Xiang X."/>
            <person name="Song Q."/>
            <person name="Yuan D."/>
            <person name="Jin S."/>
            <person name="Zhang L."/>
        </authorList>
    </citation>
    <scope>NUCLEOTIDE SEQUENCE [LARGE SCALE GENOMIC DNA]</scope>
    <source>
        <strain evidence="1">SQ_2022a</strain>
    </source>
</reference>
<proteinExistence type="predicted"/>
<accession>A0ACC0G5J4</accession>
<gene>
    <name evidence="1" type="ORF">LOK49_LG11G02879</name>
</gene>
<name>A0ACC0G5J4_9ERIC</name>
<comment type="caution">
    <text evidence="1">The sequence shown here is derived from an EMBL/GenBank/DDBJ whole genome shotgun (WGS) entry which is preliminary data.</text>
</comment>